<dbReference type="InterPro" id="IPR051934">
    <property type="entry name" value="Phage_Tail_Fiber_Structural"/>
</dbReference>
<dbReference type="EMBL" id="WPHU01000002">
    <property type="protein sequence ID" value="MVA55956.1"/>
    <property type="molecule type" value="Genomic_DNA"/>
</dbReference>
<dbReference type="PANTHER" id="PTHR35191:SF1">
    <property type="entry name" value="PROPHAGE SIDE TAIL FIBER PROTEIN HOMOLOG STFQ-RELATED"/>
    <property type="match status" value="1"/>
</dbReference>
<comment type="caution">
    <text evidence="1">The sequence shown here is derived from an EMBL/GenBank/DDBJ whole genome shotgun (WGS) entry which is preliminary data.</text>
</comment>
<organism evidence="1 2">
    <name type="scientific">Agrobacterium vitis</name>
    <name type="common">Rhizobium vitis</name>
    <dbReference type="NCBI Taxonomy" id="373"/>
    <lineage>
        <taxon>Bacteria</taxon>
        <taxon>Pseudomonadati</taxon>
        <taxon>Pseudomonadota</taxon>
        <taxon>Alphaproteobacteria</taxon>
        <taxon>Hyphomicrobiales</taxon>
        <taxon>Rhizobiaceae</taxon>
        <taxon>Rhizobium/Agrobacterium group</taxon>
        <taxon>Agrobacterium</taxon>
    </lineage>
</organism>
<accession>A0A7K1RD86</accession>
<dbReference type="RefSeq" id="WP_156590706.1">
    <property type="nucleotide sequence ID" value="NZ_WPHU01000002.1"/>
</dbReference>
<name>A0A7K1RD86_AGRVI</name>
<protein>
    <recommendedName>
        <fullName evidence="3">Phage tail protein</fullName>
    </recommendedName>
</protein>
<dbReference type="Proteomes" id="UP000440716">
    <property type="component" value="Unassembled WGS sequence"/>
</dbReference>
<proteinExistence type="predicted"/>
<evidence type="ECO:0008006" key="3">
    <source>
        <dbReference type="Google" id="ProtNLM"/>
    </source>
</evidence>
<reference evidence="1 2" key="1">
    <citation type="submission" date="2019-12" db="EMBL/GenBank/DDBJ databases">
        <title>Whole-genome sequencing of Allorhizobium vitis.</title>
        <authorList>
            <person name="Gan H.M."/>
            <person name="Szegedi E."/>
            <person name="Burr T."/>
            <person name="Savka M.A."/>
        </authorList>
    </citation>
    <scope>NUCLEOTIDE SEQUENCE [LARGE SCALE GENOMIC DNA]</scope>
    <source>
        <strain evidence="1 2">CG415</strain>
    </source>
</reference>
<gene>
    <name evidence="1" type="ORF">GOZ88_07500</name>
</gene>
<evidence type="ECO:0000313" key="2">
    <source>
        <dbReference type="Proteomes" id="UP000440716"/>
    </source>
</evidence>
<dbReference type="AlphaFoldDB" id="A0A7K1RD86"/>
<dbReference type="PANTHER" id="PTHR35191">
    <property type="entry name" value="PROPHAGE SIDE TAIL FIBER PROTEIN HOMOLOG STFQ-RELATED"/>
    <property type="match status" value="1"/>
</dbReference>
<sequence>MTVDLETSNREYPLPNIENTMAHDVARLINALTAIDVDVASILTTLALKAAIDSPGFSGSPTAPTQPATANNATLATTAHVKAALSQFLSDAEGAISTITELQAALEDADVVTGLTALINTRAPLDSANLTGTPTTVTPAADDNSQKIPTTGWVQSIKAMILGGVAADGNTLAKLFAALGGDKNFAATVASDLGNKASLNSPAFTGNPTAPTQTAGSNNTRISTTAFVTTAISTALASVSSSLSSLAASVVPVGRKVSAGSGLNGGGDLSADRAISLGSAKPITNSTTGTVDNTGHDHPLGFVAAEVYTGSETDLTDFPIGESIIVYSGGLVFNRNALIVPCHNKTNRSANEATTASKAQMSVVGICMPIDKAASADQTAFNTAFPLNTCVKLNSNDTSILALCDQDGGFIDAVEGINDQLGSYQTAATLVVVRVAEGVDDAATMANITGTSVAGTGIFAFLDAGPDVGVYPRLLICPGFTKAHADGAANPVLASLPTVANQILAQVIADGPAGLDDFTDWVENHAGMRIIPVSGGVYATDSTGTDVLRPMSPRVAGLFVRRDYENDGSPFKSIANQTVYGITRVEKNLRFSLTDGSTEGQQILAVHGGIIVRGESGDDFSISDGGFVFIGTDNLSEESVWDQYHKVRGRDFVELTVLRTVRSYLGKYNLTTQTIQSVVNTISTILQNRQSNGDILGFRARFDADKNNASDLRAGHIYVDMQFEEAPVFKRLTVASRPYAAALDATIDEILAAQNA</sequence>
<evidence type="ECO:0000313" key="1">
    <source>
        <dbReference type="EMBL" id="MVA55956.1"/>
    </source>
</evidence>